<evidence type="ECO:0000313" key="14">
    <source>
        <dbReference type="Proteomes" id="UP000304951"/>
    </source>
</evidence>
<evidence type="ECO:0000256" key="4">
    <source>
        <dbReference type="ARBA" id="ARBA00012950"/>
    </source>
</evidence>
<keyword evidence="9" id="KW-0012">Acyltransferase</keyword>
<proteinExistence type="inferred from homology"/>
<gene>
    <name evidence="13" type="ORF">D6D28_02866</name>
</gene>
<keyword evidence="8" id="KW-0539">Nucleus</keyword>
<dbReference type="EMBL" id="QZAF01000074">
    <property type="protein sequence ID" value="THV74021.1"/>
    <property type="molecule type" value="Genomic_DNA"/>
</dbReference>
<dbReference type="GO" id="GO:1990189">
    <property type="term" value="F:protein N-terminal-serine acetyltransferase activity"/>
    <property type="evidence" value="ECO:0007669"/>
    <property type="project" value="UniProtKB-EC"/>
</dbReference>
<comment type="catalytic activity">
    <reaction evidence="11">
        <text>N-terminal L-seryl-[histone H4] + acetyl-CoA = N-terminal N(alpha)-acetyl-L-seryl-[histone H4] + CoA + H(+)</text>
        <dbReference type="Rhea" id="RHEA:50596"/>
        <dbReference type="Rhea" id="RHEA-COMP:12740"/>
        <dbReference type="Rhea" id="RHEA-COMP:12743"/>
        <dbReference type="ChEBI" id="CHEBI:15378"/>
        <dbReference type="ChEBI" id="CHEBI:57287"/>
        <dbReference type="ChEBI" id="CHEBI:57288"/>
        <dbReference type="ChEBI" id="CHEBI:64738"/>
        <dbReference type="ChEBI" id="CHEBI:83690"/>
        <dbReference type="EC" id="2.3.1.257"/>
    </reaction>
</comment>
<dbReference type="InterPro" id="IPR000182">
    <property type="entry name" value="GNAT_dom"/>
</dbReference>
<comment type="similarity">
    <text evidence="3">Belongs to the acetyltransferase family. NAA40 subfamily.</text>
</comment>
<dbReference type="GO" id="GO:0010485">
    <property type="term" value="F:histone H4 acetyltransferase activity"/>
    <property type="evidence" value="ECO:0007669"/>
    <property type="project" value="InterPro"/>
</dbReference>
<sequence length="386" mass="45062">MARDSEVRSMASAATEREIDKWRLWGVNRLLETNTSLVLVHEKTGKPPTLDLVKSIYYKDDEEAVDLLEEAKSSLRDMDMKWVILGACNFLTSCPLRTSKDYGNVLLRRSDVFRTFGKTESQGMKLYIEASEALSRFRKIRDLNNLPISHFTKEYLPTDLMEYQSSTRKIESTTKDSPPMFQIDMTTSSDVFGLDNEPSNETRSAPRIPQTLFQLIKHTSYKDYKASRQGWDDEHKLEEMEDEDMRYLVVKLSNGRLPETEKQWTKDSELDHSIIGFLSFMITQEEDENVVYIYEIHISEHFRDCGLGRHLFKMVEHIGKATGMDKSMLTVFKRNTYARQWYTSRGYEEDEISPRPRKLRGGRSIEPDYEILSKRLQEQGHKKVKS</sequence>
<dbReference type="SUPFAM" id="SSF55729">
    <property type="entry name" value="Acyl-CoA N-acyltransferases (Nat)"/>
    <property type="match status" value="1"/>
</dbReference>
<evidence type="ECO:0000256" key="2">
    <source>
        <dbReference type="ARBA" id="ARBA00004496"/>
    </source>
</evidence>
<dbReference type="CDD" id="cd04301">
    <property type="entry name" value="NAT_SF"/>
    <property type="match status" value="1"/>
</dbReference>
<evidence type="ECO:0000256" key="9">
    <source>
        <dbReference type="ARBA" id="ARBA00023315"/>
    </source>
</evidence>
<evidence type="ECO:0000256" key="3">
    <source>
        <dbReference type="ARBA" id="ARBA00008870"/>
    </source>
</evidence>
<organism evidence="13 14">
    <name type="scientific">Aureobasidium pullulans</name>
    <name type="common">Black yeast</name>
    <name type="synonym">Pullularia pullulans</name>
    <dbReference type="NCBI Taxonomy" id="5580"/>
    <lineage>
        <taxon>Eukaryota</taxon>
        <taxon>Fungi</taxon>
        <taxon>Dikarya</taxon>
        <taxon>Ascomycota</taxon>
        <taxon>Pezizomycotina</taxon>
        <taxon>Dothideomycetes</taxon>
        <taxon>Dothideomycetidae</taxon>
        <taxon>Dothideales</taxon>
        <taxon>Saccotheciaceae</taxon>
        <taxon>Aureobasidium</taxon>
    </lineage>
</organism>
<evidence type="ECO:0000256" key="6">
    <source>
        <dbReference type="ARBA" id="ARBA00022490"/>
    </source>
</evidence>
<dbReference type="AlphaFoldDB" id="A0A4S8SSY2"/>
<reference evidence="13 14" key="1">
    <citation type="submission" date="2018-10" db="EMBL/GenBank/DDBJ databases">
        <title>Fifty Aureobasidium pullulans genomes reveal a recombining polyextremotolerant generalist.</title>
        <authorList>
            <person name="Gostincar C."/>
            <person name="Turk M."/>
            <person name="Zajc J."/>
            <person name="Gunde-Cimerman N."/>
        </authorList>
    </citation>
    <scope>NUCLEOTIDE SEQUENCE [LARGE SCALE GENOMIC DNA]</scope>
    <source>
        <strain evidence="13 14">EXF-11900</strain>
    </source>
</reference>
<dbReference type="InterPro" id="IPR016181">
    <property type="entry name" value="Acyl_CoA_acyltransferase"/>
</dbReference>
<comment type="caution">
    <text evidence="13">The sequence shown here is derived from an EMBL/GenBank/DDBJ whole genome shotgun (WGS) entry which is preliminary data.</text>
</comment>
<dbReference type="PANTHER" id="PTHR20531:SF1">
    <property type="entry name" value="N-ALPHA-ACETYLTRANSFERASE 40"/>
    <property type="match status" value="1"/>
</dbReference>
<keyword evidence="6" id="KW-0963">Cytoplasm</keyword>
<feature type="domain" description="N-acetyltransferase" evidence="12">
    <location>
        <begin position="222"/>
        <end position="366"/>
    </location>
</feature>
<dbReference type="Gene3D" id="3.40.630.30">
    <property type="match status" value="1"/>
</dbReference>
<evidence type="ECO:0000313" key="13">
    <source>
        <dbReference type="EMBL" id="THV74021.1"/>
    </source>
</evidence>
<evidence type="ECO:0000256" key="5">
    <source>
        <dbReference type="ARBA" id="ARBA00015043"/>
    </source>
</evidence>
<evidence type="ECO:0000256" key="8">
    <source>
        <dbReference type="ARBA" id="ARBA00023242"/>
    </source>
</evidence>
<dbReference type="GO" id="GO:0005634">
    <property type="term" value="C:nucleus"/>
    <property type="evidence" value="ECO:0007669"/>
    <property type="project" value="UniProtKB-SubCell"/>
</dbReference>
<evidence type="ECO:0000256" key="11">
    <source>
        <dbReference type="ARBA" id="ARBA00049524"/>
    </source>
</evidence>
<evidence type="ECO:0000256" key="7">
    <source>
        <dbReference type="ARBA" id="ARBA00022679"/>
    </source>
</evidence>
<dbReference type="PANTHER" id="PTHR20531">
    <property type="entry name" value="N-ALPHA-ACETYLTRANSFERASE 40"/>
    <property type="match status" value="1"/>
</dbReference>
<comment type="catalytic activity">
    <reaction evidence="10">
        <text>N-terminal L-seryl-[histone H2A] + acetyl-CoA = N-terminal N(alpha)-acetyl-L-seryl-[histone H2A] + CoA + H(+)</text>
        <dbReference type="Rhea" id="RHEA:50600"/>
        <dbReference type="Rhea" id="RHEA-COMP:12742"/>
        <dbReference type="Rhea" id="RHEA-COMP:12744"/>
        <dbReference type="ChEBI" id="CHEBI:15378"/>
        <dbReference type="ChEBI" id="CHEBI:57287"/>
        <dbReference type="ChEBI" id="CHEBI:57288"/>
        <dbReference type="ChEBI" id="CHEBI:64738"/>
        <dbReference type="ChEBI" id="CHEBI:83690"/>
        <dbReference type="EC" id="2.3.1.257"/>
    </reaction>
</comment>
<dbReference type="GO" id="GO:0043998">
    <property type="term" value="F:histone H2A acetyltransferase activity"/>
    <property type="evidence" value="ECO:0007669"/>
    <property type="project" value="InterPro"/>
</dbReference>
<keyword evidence="7" id="KW-0808">Transferase</keyword>
<dbReference type="PROSITE" id="PS51186">
    <property type="entry name" value="GNAT"/>
    <property type="match status" value="1"/>
</dbReference>
<dbReference type="EC" id="2.3.1.257" evidence="4"/>
<accession>A0A4S8SSY2</accession>
<evidence type="ECO:0000256" key="1">
    <source>
        <dbReference type="ARBA" id="ARBA00004123"/>
    </source>
</evidence>
<name>A0A4S8SSY2_AURPU</name>
<dbReference type="GO" id="GO:0005737">
    <property type="term" value="C:cytoplasm"/>
    <property type="evidence" value="ECO:0007669"/>
    <property type="project" value="UniProtKB-SubCell"/>
</dbReference>
<dbReference type="Proteomes" id="UP000304951">
    <property type="component" value="Unassembled WGS sequence"/>
</dbReference>
<evidence type="ECO:0000256" key="10">
    <source>
        <dbReference type="ARBA" id="ARBA00047821"/>
    </source>
</evidence>
<comment type="subcellular location">
    <subcellularLocation>
        <location evidence="2">Cytoplasm</location>
    </subcellularLocation>
    <subcellularLocation>
        <location evidence="1">Nucleus</location>
    </subcellularLocation>
</comment>
<dbReference type="Pfam" id="PF00583">
    <property type="entry name" value="Acetyltransf_1"/>
    <property type="match status" value="1"/>
</dbReference>
<dbReference type="InterPro" id="IPR039949">
    <property type="entry name" value="NAA40"/>
</dbReference>
<protein>
    <recommendedName>
        <fullName evidence="5">N-alpha-acetyltransferase 40</fullName>
        <ecNumber evidence="4">2.3.1.257</ecNumber>
    </recommendedName>
</protein>
<evidence type="ECO:0000259" key="12">
    <source>
        <dbReference type="PROSITE" id="PS51186"/>
    </source>
</evidence>